<dbReference type="InParanoid" id="A0A4W3HY15"/>
<keyword evidence="4 12" id="KW-0812">Transmembrane</keyword>
<dbReference type="PROSITE" id="PS50259">
    <property type="entry name" value="G_PROTEIN_RECEP_F3_4"/>
    <property type="match status" value="1"/>
</dbReference>
<evidence type="ECO:0000256" key="6">
    <source>
        <dbReference type="ARBA" id="ARBA00022989"/>
    </source>
</evidence>
<dbReference type="InterPro" id="IPR004073">
    <property type="entry name" value="GPCR_3_vmron_rcpt_2"/>
</dbReference>
<name>A0A4W3HY15_CALMI</name>
<keyword evidence="7" id="KW-0297">G-protein coupled receptor</keyword>
<gene>
    <name evidence="14" type="primary">LOC103176096</name>
</gene>
<dbReference type="Gene3D" id="3.40.50.2300">
    <property type="match status" value="2"/>
</dbReference>
<feature type="transmembrane region" description="Helical" evidence="12">
    <location>
        <begin position="577"/>
        <end position="601"/>
    </location>
</feature>
<dbReference type="SUPFAM" id="SSF53822">
    <property type="entry name" value="Periplasmic binding protein-like I"/>
    <property type="match status" value="1"/>
</dbReference>
<evidence type="ECO:0000313" key="15">
    <source>
        <dbReference type="Proteomes" id="UP000314986"/>
    </source>
</evidence>
<dbReference type="AlphaFoldDB" id="A0A4W3HY15"/>
<evidence type="ECO:0000259" key="13">
    <source>
        <dbReference type="PROSITE" id="PS50259"/>
    </source>
</evidence>
<keyword evidence="11" id="KW-0807">Transducer</keyword>
<keyword evidence="8 12" id="KW-0472">Membrane</keyword>
<dbReference type="InterPro" id="IPR017979">
    <property type="entry name" value="GPCR_3_CS"/>
</dbReference>
<evidence type="ECO:0000256" key="3">
    <source>
        <dbReference type="ARBA" id="ARBA00022475"/>
    </source>
</evidence>
<keyword evidence="10" id="KW-0325">Glycoprotein</keyword>
<feature type="transmembrane region" description="Helical" evidence="12">
    <location>
        <begin position="613"/>
        <end position="635"/>
    </location>
</feature>
<dbReference type="InterPro" id="IPR001828">
    <property type="entry name" value="ANF_lig-bd_rcpt"/>
</dbReference>
<dbReference type="InterPro" id="IPR000068">
    <property type="entry name" value="GPCR_3_Ca_sens_rcpt-rel"/>
</dbReference>
<dbReference type="FunFam" id="3.40.50.2300:FF:000016">
    <property type="entry name" value="Taste 1 receptor member 2"/>
    <property type="match status" value="1"/>
</dbReference>
<evidence type="ECO:0000256" key="1">
    <source>
        <dbReference type="ARBA" id="ARBA00004651"/>
    </source>
</evidence>
<dbReference type="PROSITE" id="PS00981">
    <property type="entry name" value="G_PROTEIN_RECEP_F3_3"/>
    <property type="match status" value="1"/>
</dbReference>
<evidence type="ECO:0000256" key="11">
    <source>
        <dbReference type="ARBA" id="ARBA00023224"/>
    </source>
</evidence>
<dbReference type="Pfam" id="PF07562">
    <property type="entry name" value="NCD3G"/>
    <property type="match status" value="1"/>
</dbReference>
<dbReference type="PRINTS" id="PR00248">
    <property type="entry name" value="GPCRMGR"/>
</dbReference>
<protein>
    <submittedName>
        <fullName evidence="14">Extracellular calcium-sensing receptor-like</fullName>
    </submittedName>
</protein>
<dbReference type="CDD" id="cd15283">
    <property type="entry name" value="7tmC_V2R_pheromone"/>
    <property type="match status" value="1"/>
</dbReference>
<keyword evidence="3" id="KW-1003">Cell membrane</keyword>
<organism evidence="14 15">
    <name type="scientific">Callorhinchus milii</name>
    <name type="common">Ghost shark</name>
    <dbReference type="NCBI Taxonomy" id="7868"/>
    <lineage>
        <taxon>Eukaryota</taxon>
        <taxon>Metazoa</taxon>
        <taxon>Chordata</taxon>
        <taxon>Craniata</taxon>
        <taxon>Vertebrata</taxon>
        <taxon>Chondrichthyes</taxon>
        <taxon>Holocephali</taxon>
        <taxon>Chimaeriformes</taxon>
        <taxon>Callorhinchidae</taxon>
        <taxon>Callorhinchus</taxon>
    </lineage>
</organism>
<dbReference type="Proteomes" id="UP000314986">
    <property type="component" value="Unassembled WGS sequence"/>
</dbReference>
<dbReference type="InterPro" id="IPR038550">
    <property type="entry name" value="GPCR_3_9-Cys_sf"/>
</dbReference>
<accession>A0A4W3HY15</accession>
<keyword evidence="15" id="KW-1185">Reference proteome</keyword>
<feature type="domain" description="G-protein coupled receptors family 3 profile" evidence="13">
    <location>
        <begin position="577"/>
        <end position="833"/>
    </location>
</feature>
<dbReference type="PANTHER" id="PTHR24061">
    <property type="entry name" value="CALCIUM-SENSING RECEPTOR-RELATED"/>
    <property type="match status" value="1"/>
</dbReference>
<reference evidence="14" key="4">
    <citation type="submission" date="2025-08" db="UniProtKB">
        <authorList>
            <consortium name="Ensembl"/>
        </authorList>
    </citation>
    <scope>IDENTIFICATION</scope>
</reference>
<keyword evidence="6 12" id="KW-1133">Transmembrane helix</keyword>
<comment type="similarity">
    <text evidence="2">Belongs to the G-protein coupled receptor 3 family.</text>
</comment>
<reference evidence="15" key="1">
    <citation type="journal article" date="2006" name="Science">
        <title>Ancient noncoding elements conserved in the human genome.</title>
        <authorList>
            <person name="Venkatesh B."/>
            <person name="Kirkness E.F."/>
            <person name="Loh Y.H."/>
            <person name="Halpern A.L."/>
            <person name="Lee A.P."/>
            <person name="Johnson J."/>
            <person name="Dandona N."/>
            <person name="Viswanathan L.D."/>
            <person name="Tay A."/>
            <person name="Venter J.C."/>
            <person name="Strausberg R.L."/>
            <person name="Brenner S."/>
        </authorList>
    </citation>
    <scope>NUCLEOTIDE SEQUENCE [LARGE SCALE GENOMIC DNA]</scope>
</reference>
<feature type="transmembrane region" description="Helical" evidence="12">
    <location>
        <begin position="691"/>
        <end position="716"/>
    </location>
</feature>
<evidence type="ECO:0000256" key="4">
    <source>
        <dbReference type="ARBA" id="ARBA00022692"/>
    </source>
</evidence>
<evidence type="ECO:0000256" key="7">
    <source>
        <dbReference type="ARBA" id="ARBA00023040"/>
    </source>
</evidence>
<dbReference type="InterPro" id="IPR000337">
    <property type="entry name" value="GPCR_3"/>
</dbReference>
<dbReference type="CDD" id="cd06364">
    <property type="entry name" value="PBP1_CaSR"/>
    <property type="match status" value="1"/>
</dbReference>
<dbReference type="Pfam" id="PF00003">
    <property type="entry name" value="7tm_3"/>
    <property type="match status" value="1"/>
</dbReference>
<reference evidence="14" key="5">
    <citation type="submission" date="2025-09" db="UniProtKB">
        <authorList>
            <consortium name="Ensembl"/>
        </authorList>
    </citation>
    <scope>IDENTIFICATION</scope>
</reference>
<dbReference type="PANTHER" id="PTHR24061:SF528">
    <property type="entry name" value="C-FAMILY ODORANT RECEPTOR OLFCD2-RELATED"/>
    <property type="match status" value="1"/>
</dbReference>
<dbReference type="InterPro" id="IPR028082">
    <property type="entry name" value="Peripla_BP_I"/>
</dbReference>
<dbReference type="InterPro" id="IPR017978">
    <property type="entry name" value="GPCR_3_C"/>
</dbReference>
<evidence type="ECO:0000256" key="8">
    <source>
        <dbReference type="ARBA" id="ARBA00023136"/>
    </source>
</evidence>
<evidence type="ECO:0000256" key="2">
    <source>
        <dbReference type="ARBA" id="ARBA00007242"/>
    </source>
</evidence>
<evidence type="ECO:0000313" key="14">
    <source>
        <dbReference type="Ensembl" id="ENSCMIP00000021281.1"/>
    </source>
</evidence>
<dbReference type="Ensembl" id="ENSCMIT00000021666.1">
    <property type="protein sequence ID" value="ENSCMIP00000021281.1"/>
    <property type="gene ID" value="ENSCMIG00000009709.1"/>
</dbReference>
<reference evidence="15" key="2">
    <citation type="journal article" date="2007" name="PLoS Biol.">
        <title>Survey sequencing and comparative analysis of the elephant shark (Callorhinchus milii) genome.</title>
        <authorList>
            <person name="Venkatesh B."/>
            <person name="Kirkness E.F."/>
            <person name="Loh Y.H."/>
            <person name="Halpern A.L."/>
            <person name="Lee A.P."/>
            <person name="Johnson J."/>
            <person name="Dandona N."/>
            <person name="Viswanathan L.D."/>
            <person name="Tay A."/>
            <person name="Venter J.C."/>
            <person name="Strausberg R.L."/>
            <person name="Brenner S."/>
        </authorList>
    </citation>
    <scope>NUCLEOTIDE SEQUENCE [LARGE SCALE GENOMIC DNA]</scope>
</reference>
<evidence type="ECO:0000256" key="12">
    <source>
        <dbReference type="SAM" id="Phobius"/>
    </source>
</evidence>
<dbReference type="InterPro" id="IPR011500">
    <property type="entry name" value="GPCR_3_9-Cys_dom"/>
</dbReference>
<feature type="transmembrane region" description="Helical" evidence="12">
    <location>
        <begin position="771"/>
        <end position="791"/>
    </location>
</feature>
<reference evidence="15" key="3">
    <citation type="journal article" date="2014" name="Nature">
        <title>Elephant shark genome provides unique insights into gnathostome evolution.</title>
        <authorList>
            <consortium name="International Elephant Shark Genome Sequencing Consortium"/>
            <person name="Venkatesh B."/>
            <person name="Lee A.P."/>
            <person name="Ravi V."/>
            <person name="Maurya A.K."/>
            <person name="Lian M.M."/>
            <person name="Swann J.B."/>
            <person name="Ohta Y."/>
            <person name="Flajnik M.F."/>
            <person name="Sutoh Y."/>
            <person name="Kasahara M."/>
            <person name="Hoon S."/>
            <person name="Gangu V."/>
            <person name="Roy S.W."/>
            <person name="Irimia M."/>
            <person name="Korzh V."/>
            <person name="Kondrychyn I."/>
            <person name="Lim Z.W."/>
            <person name="Tay B.H."/>
            <person name="Tohari S."/>
            <person name="Kong K.W."/>
            <person name="Ho S."/>
            <person name="Lorente-Galdos B."/>
            <person name="Quilez J."/>
            <person name="Marques-Bonet T."/>
            <person name="Raney B.J."/>
            <person name="Ingham P.W."/>
            <person name="Tay A."/>
            <person name="Hillier L.W."/>
            <person name="Minx P."/>
            <person name="Boehm T."/>
            <person name="Wilson R.K."/>
            <person name="Brenner S."/>
            <person name="Warren W.C."/>
        </authorList>
    </citation>
    <scope>NUCLEOTIDE SEQUENCE [LARGE SCALE GENOMIC DNA]</scope>
</reference>
<sequence>MYILRLHLYYTTGCNFVNSVKSANLCTSVTILHVAQTTGNTIEMLVSTVLLVINTLIPNSFRFRLFRFAMAMIFAIDEINKDPTLLPNITLGYWIYDSCGMPSVSIKTTFEFLNRLEETSSDFTCKRAPVVSAIVGDSGSSQSLAIASLISPFKIPMVSYVATCECLSNRREYPSFFRTIPSDYFQVRALAQLVKHFGWTWIGTVRSDDDYGNFGMKAFTKAVQQLGVCIAFSESFHITYSRGELLKTVDIIKKSTTKVVVAFLAQADMTILMNEIVRQNVTGIQWIGSEAWVTTTVLSPGESRRFLSGTIGIAIRKVHVPGLREFLLRVHPSAYPGNRLVKEFWKMTFNCTLRNGKHKADGIKECTGREDLQSVHNTYTDVSQYRVTYNVYAATYAIAHALHDMLSCESGKGPFPNESCAAISRFQPWQVRINFKTKIGENVNFDENGDPVATYDIVNWQPNDLGGTETVTVGHYDGSAPAGQEFKLKGKEIVWSVGQITVPRAVCSDSCLPGTRKAAKRGQPKCCFDCIECADGEISNITDSTLCLKCPLEYRSNDKRDHCILKEIEFLSFEETLGIALVTLALLGVFITISVFAAFYVHRDTPIVKANNSELSFLLLFALALCFLCSVTFIGEPSVWSCRLRHTAFAITFVLCISCVLGKTIVVVMAFNATLPSNNMMKWFGPTQQRLSVFILTLIQCLICTVWLCLSPPYPLKNSEYFTDRIVFECHLGSAVAFYCVLGYIGLLSCVCFGVAFLARRLPDNFNEAKHITFSMLIFCAVWITFIPAYVSSPGKYTVAVEIFAILASSFGLLVFIFAPKCNIILLKKEQNTKNVSHNAFTALALQVRDLSSIPGRGRNLGQVSLLHTEPNNNPSKTQNNNKLVIFNPRLFVGHCCAQLAAAFAHKYTVNSLYSVFCEALWDVLPT</sequence>
<dbReference type="Pfam" id="PF01094">
    <property type="entry name" value="ANF_receptor"/>
    <property type="match status" value="1"/>
</dbReference>
<dbReference type="GO" id="GO:0004930">
    <property type="term" value="F:G protein-coupled receptor activity"/>
    <property type="evidence" value="ECO:0007669"/>
    <property type="project" value="UniProtKB-KW"/>
</dbReference>
<keyword evidence="9" id="KW-0675">Receptor</keyword>
<dbReference type="GO" id="GO:0005886">
    <property type="term" value="C:plasma membrane"/>
    <property type="evidence" value="ECO:0007669"/>
    <property type="project" value="UniProtKB-SubCell"/>
</dbReference>
<evidence type="ECO:0000256" key="9">
    <source>
        <dbReference type="ARBA" id="ARBA00023170"/>
    </source>
</evidence>
<dbReference type="GeneTree" id="ENSGT01050000244874"/>
<dbReference type="Gene3D" id="2.10.50.30">
    <property type="entry name" value="GPCR, family 3, nine cysteines domain"/>
    <property type="match status" value="1"/>
</dbReference>
<evidence type="ECO:0000256" key="10">
    <source>
        <dbReference type="ARBA" id="ARBA00023180"/>
    </source>
</evidence>
<keyword evidence="5" id="KW-0732">Signal</keyword>
<feature type="transmembrane region" description="Helical" evidence="12">
    <location>
        <begin position="797"/>
        <end position="819"/>
    </location>
</feature>
<evidence type="ECO:0000256" key="5">
    <source>
        <dbReference type="ARBA" id="ARBA00022729"/>
    </source>
</evidence>
<proteinExistence type="inferred from homology"/>
<comment type="subcellular location">
    <subcellularLocation>
        <location evidence="1">Cell membrane</location>
        <topology evidence="1">Multi-pass membrane protein</topology>
    </subcellularLocation>
</comment>
<dbReference type="FunFam" id="2.10.50.30:FF:000002">
    <property type="entry name" value="Vomeronasal 2 receptor, h1"/>
    <property type="match status" value="1"/>
</dbReference>
<dbReference type="PRINTS" id="PR01535">
    <property type="entry name" value="VOMERONASL2R"/>
</dbReference>
<feature type="transmembrane region" description="Helical" evidence="12">
    <location>
        <begin position="647"/>
        <end position="671"/>
    </location>
</feature>
<feature type="transmembrane region" description="Helical" evidence="12">
    <location>
        <begin position="736"/>
        <end position="759"/>
    </location>
</feature>